<evidence type="ECO:0000256" key="8">
    <source>
        <dbReference type="PROSITE-ProRule" id="PRU00409"/>
    </source>
</evidence>
<name>A0A3S3QZ99_9BACT</name>
<evidence type="ECO:0000256" key="5">
    <source>
        <dbReference type="ARBA" id="ARBA00022741"/>
    </source>
</evidence>
<evidence type="ECO:0000256" key="1">
    <source>
        <dbReference type="ARBA" id="ARBA00009182"/>
    </source>
</evidence>
<evidence type="ECO:0000313" key="11">
    <source>
        <dbReference type="Proteomes" id="UP000287853"/>
    </source>
</evidence>
<evidence type="ECO:0000313" key="10">
    <source>
        <dbReference type="EMBL" id="RWX46231.1"/>
    </source>
</evidence>
<comment type="catalytic activity">
    <reaction evidence="7">
        <text>GTP + succinate + CoA = succinyl-CoA + GDP + phosphate</text>
        <dbReference type="Rhea" id="RHEA:22120"/>
        <dbReference type="ChEBI" id="CHEBI:30031"/>
        <dbReference type="ChEBI" id="CHEBI:37565"/>
        <dbReference type="ChEBI" id="CHEBI:43474"/>
        <dbReference type="ChEBI" id="CHEBI:57287"/>
        <dbReference type="ChEBI" id="CHEBI:57292"/>
        <dbReference type="ChEBI" id="CHEBI:58189"/>
    </reaction>
</comment>
<dbReference type="PROSITE" id="PS50975">
    <property type="entry name" value="ATP_GRASP"/>
    <property type="match status" value="1"/>
</dbReference>
<dbReference type="NCBIfam" id="NF001913">
    <property type="entry name" value="PRK00696.1"/>
    <property type="match status" value="1"/>
</dbReference>
<keyword evidence="3 7" id="KW-0436">Ligase</keyword>
<dbReference type="FunFam" id="3.30.470.20:FF:000002">
    <property type="entry name" value="Succinate--CoA ligase [ADP-forming] subunit beta"/>
    <property type="match status" value="1"/>
</dbReference>
<dbReference type="InterPro" id="IPR017866">
    <property type="entry name" value="Succ-CoA_synthase_bsu_CS"/>
</dbReference>
<dbReference type="Proteomes" id="UP000287853">
    <property type="component" value="Unassembled WGS sequence"/>
</dbReference>
<feature type="binding site" evidence="7">
    <location>
        <position position="112"/>
    </location>
    <ligand>
        <name>ATP</name>
        <dbReference type="ChEBI" id="CHEBI:30616"/>
    </ligand>
</feature>
<comment type="cofactor">
    <cofactor evidence="7">
        <name>Mg(2+)</name>
        <dbReference type="ChEBI" id="CHEBI:18420"/>
    </cofactor>
    <text evidence="7">Binds 1 Mg(2+) ion per subunit.</text>
</comment>
<dbReference type="FunFam" id="3.30.1490.20:FF:000002">
    <property type="entry name" value="Succinate--CoA ligase [ADP-forming] subunit beta"/>
    <property type="match status" value="1"/>
</dbReference>
<dbReference type="GO" id="GO:0000287">
    <property type="term" value="F:magnesium ion binding"/>
    <property type="evidence" value="ECO:0007669"/>
    <property type="project" value="UniProtKB-UniRule"/>
</dbReference>
<dbReference type="GO" id="GO:0042709">
    <property type="term" value="C:succinate-CoA ligase complex"/>
    <property type="evidence" value="ECO:0007669"/>
    <property type="project" value="UniProtKB-ARBA"/>
</dbReference>
<evidence type="ECO:0000256" key="7">
    <source>
        <dbReference type="HAMAP-Rule" id="MF_00558"/>
    </source>
</evidence>
<keyword evidence="7 8" id="KW-0067">ATP-binding</keyword>
<dbReference type="EMBL" id="MTKO01000067">
    <property type="protein sequence ID" value="RWX46231.1"/>
    <property type="molecule type" value="Genomic_DNA"/>
</dbReference>
<dbReference type="InterPro" id="IPR005809">
    <property type="entry name" value="Succ_CoA_ligase-like_bsu"/>
</dbReference>
<keyword evidence="4 7" id="KW-0479">Metal-binding</keyword>
<accession>A0A3S3QZ99</accession>
<evidence type="ECO:0000256" key="4">
    <source>
        <dbReference type="ARBA" id="ARBA00022723"/>
    </source>
</evidence>
<feature type="binding site" evidence="7">
    <location>
        <position position="218"/>
    </location>
    <ligand>
        <name>Mg(2+)</name>
        <dbReference type="ChEBI" id="CHEBI:18420"/>
    </ligand>
</feature>
<dbReference type="Pfam" id="PF00549">
    <property type="entry name" value="Ligase_CoA"/>
    <property type="match status" value="1"/>
</dbReference>
<dbReference type="PANTHER" id="PTHR11815:SF10">
    <property type="entry name" value="SUCCINATE--COA LIGASE [GDP-FORMING] SUBUNIT BETA, MITOCHONDRIAL"/>
    <property type="match status" value="1"/>
</dbReference>
<evidence type="ECO:0000259" key="9">
    <source>
        <dbReference type="PROSITE" id="PS50975"/>
    </source>
</evidence>
<dbReference type="Gene3D" id="3.30.1490.20">
    <property type="entry name" value="ATP-grasp fold, A domain"/>
    <property type="match status" value="1"/>
</dbReference>
<dbReference type="Gene3D" id="3.30.470.20">
    <property type="entry name" value="ATP-grasp fold, B domain"/>
    <property type="match status" value="1"/>
</dbReference>
<dbReference type="GO" id="GO:0006099">
    <property type="term" value="P:tricarboxylic acid cycle"/>
    <property type="evidence" value="ECO:0007669"/>
    <property type="project" value="UniProtKB-UniRule"/>
</dbReference>
<comment type="caution">
    <text evidence="10">The sequence shown here is derived from an EMBL/GenBank/DDBJ whole genome shotgun (WGS) entry which is preliminary data.</text>
</comment>
<feature type="domain" description="ATP-grasp" evidence="9">
    <location>
        <begin position="9"/>
        <end position="234"/>
    </location>
</feature>
<comment type="similarity">
    <text evidence="1 7">Belongs to the succinate/malate CoA ligase beta subunit family.</text>
</comment>
<dbReference type="Pfam" id="PF08442">
    <property type="entry name" value="ATP-grasp_2"/>
    <property type="match status" value="1"/>
</dbReference>
<evidence type="ECO:0000256" key="2">
    <source>
        <dbReference type="ARBA" id="ARBA00022532"/>
    </source>
</evidence>
<dbReference type="SUPFAM" id="SSF56059">
    <property type="entry name" value="Glutathione synthetase ATP-binding domain-like"/>
    <property type="match status" value="1"/>
</dbReference>
<dbReference type="InterPro" id="IPR013815">
    <property type="entry name" value="ATP_grasp_subdomain_1"/>
</dbReference>
<dbReference type="GO" id="GO:0004775">
    <property type="term" value="F:succinate-CoA ligase (ADP-forming) activity"/>
    <property type="evidence" value="ECO:0007669"/>
    <property type="project" value="UniProtKB-UniRule"/>
</dbReference>
<reference evidence="10 11" key="1">
    <citation type="submission" date="2017-01" db="EMBL/GenBank/DDBJ databases">
        <title>The cable genome- insights into the physiology and evolution of filamentous bacteria capable of sulfide oxidation via long distance electron transfer.</title>
        <authorList>
            <person name="Schreiber L."/>
            <person name="Bjerg J.T."/>
            <person name="Boggild A."/>
            <person name="Van De Vossenberg J."/>
            <person name="Meysman F."/>
            <person name="Nielsen L.P."/>
            <person name="Schramm A."/>
            <person name="Kjeldsen K.U."/>
        </authorList>
    </citation>
    <scope>NUCLEOTIDE SEQUENCE [LARGE SCALE GENOMIC DNA]</scope>
    <source>
        <strain evidence="10">MCF</strain>
    </source>
</reference>
<protein>
    <recommendedName>
        <fullName evidence="7">Succinate--CoA ligase [ADP-forming] subunit beta</fullName>
        <ecNumber evidence="7">6.2.1.5</ecNumber>
    </recommendedName>
    <alternativeName>
        <fullName evidence="7">Succinyl-CoA synthetase subunit beta</fullName>
        <shortName evidence="7">SCS-beta</shortName>
    </alternativeName>
</protein>
<keyword evidence="5 7" id="KW-0547">Nucleotide-binding</keyword>
<dbReference type="InterPro" id="IPR005811">
    <property type="entry name" value="SUCC_ACL_C"/>
</dbReference>
<sequence length="392" mass="42150">MKLHEYQAKKLFSRYGLPIPEGYLAETPEDAMKYLDSLDSLDRSGFPVAVKAQVHAGGRGKAGGIRIAKNLDEGRAMVQAIHGMTLKTAQTGEDGIKVNKLLLEKGVDIEQEFYLSILPDSSTASLLIIASAEGGMDIEEVAATRPEKIIRVRVNPLGGLQAYQRRRIAYGLGLTGEFSTSFSSFLTGLYQAVVENDLLLAEINPLVLTADGTFCLIDAKAEVDANALFRQKELAALYDSSEDDHLEVEARKHGLNYIRLHGNIGTIVNGAGLAMASMDIIQQAGAEPANFLDVGGGANETMIENGFRILLSDPQVEAILINIFGGILRCDILATGVVEAAKKVGLRLPVVVRMEGTNAKQGRKILAESGLELITATDLNDASIKLKELCLA</sequence>
<comment type="pathway">
    <text evidence="7">Carbohydrate metabolism; tricarboxylic acid cycle; succinate from succinyl-CoA (ligase route): step 1/1.</text>
</comment>
<dbReference type="EC" id="6.2.1.5" evidence="7"/>
<dbReference type="GO" id="GO:0004776">
    <property type="term" value="F:succinate-CoA ligase (GDP-forming) activity"/>
    <property type="evidence" value="ECO:0007669"/>
    <property type="project" value="RHEA"/>
</dbReference>
<dbReference type="UniPathway" id="UPA00223">
    <property type="reaction ID" value="UER00999"/>
</dbReference>
<dbReference type="GO" id="GO:0005829">
    <property type="term" value="C:cytosol"/>
    <property type="evidence" value="ECO:0007669"/>
    <property type="project" value="TreeGrafter"/>
</dbReference>
<feature type="binding site" evidence="7">
    <location>
        <position position="104"/>
    </location>
    <ligand>
        <name>ATP</name>
        <dbReference type="ChEBI" id="CHEBI:30616"/>
    </ligand>
</feature>
<dbReference type="PIRSF" id="PIRSF001554">
    <property type="entry name" value="SucCS_beta"/>
    <property type="match status" value="1"/>
</dbReference>
<keyword evidence="11" id="KW-1185">Reference proteome</keyword>
<comment type="catalytic activity">
    <reaction evidence="7">
        <text>succinate + ATP + CoA = succinyl-CoA + ADP + phosphate</text>
        <dbReference type="Rhea" id="RHEA:17661"/>
        <dbReference type="ChEBI" id="CHEBI:30031"/>
        <dbReference type="ChEBI" id="CHEBI:30616"/>
        <dbReference type="ChEBI" id="CHEBI:43474"/>
        <dbReference type="ChEBI" id="CHEBI:57287"/>
        <dbReference type="ChEBI" id="CHEBI:57292"/>
        <dbReference type="ChEBI" id="CHEBI:456216"/>
        <dbReference type="EC" id="6.2.1.5"/>
    </reaction>
</comment>
<feature type="binding site" evidence="7">
    <location>
        <begin position="58"/>
        <end position="60"/>
    </location>
    <ligand>
        <name>ATP</name>
        <dbReference type="ChEBI" id="CHEBI:30616"/>
    </ligand>
</feature>
<feature type="binding site" evidence="7">
    <location>
        <begin position="326"/>
        <end position="328"/>
    </location>
    <ligand>
        <name>substrate</name>
        <note>ligand shared with subunit alpha</note>
    </ligand>
</feature>
<comment type="subunit">
    <text evidence="7">Heterotetramer of two alpha and two beta subunits.</text>
</comment>
<dbReference type="InterPro" id="IPR011761">
    <property type="entry name" value="ATP-grasp"/>
</dbReference>
<comment type="function">
    <text evidence="7">Succinyl-CoA synthetase functions in the citric acid cycle (TCA), coupling the hydrolysis of succinyl-CoA to the synthesis of either ATP or GTP and thus represents the only step of substrate-level phosphorylation in the TCA. The beta subunit provides nucleotide specificity of the enzyme and binds the substrate succinate, while the binding sites for coenzyme A and phosphate are found in the alpha subunit.</text>
</comment>
<dbReference type="NCBIfam" id="TIGR01016">
    <property type="entry name" value="sucCoAbeta"/>
    <property type="match status" value="1"/>
</dbReference>
<keyword evidence="2 7" id="KW-0816">Tricarboxylic acid cycle</keyword>
<keyword evidence="6 7" id="KW-0460">Magnesium</keyword>
<dbReference type="HAMAP" id="MF_00558">
    <property type="entry name" value="Succ_CoA_beta"/>
    <property type="match status" value="1"/>
</dbReference>
<dbReference type="SUPFAM" id="SSF52210">
    <property type="entry name" value="Succinyl-CoA synthetase domains"/>
    <property type="match status" value="1"/>
</dbReference>
<feature type="binding site" evidence="7">
    <location>
        <position position="204"/>
    </location>
    <ligand>
        <name>Mg(2+)</name>
        <dbReference type="ChEBI" id="CHEBI:18420"/>
    </ligand>
</feature>
<dbReference type="PANTHER" id="PTHR11815">
    <property type="entry name" value="SUCCINYL-COA SYNTHETASE BETA CHAIN"/>
    <property type="match status" value="1"/>
</dbReference>
<dbReference type="GO" id="GO:0006104">
    <property type="term" value="P:succinyl-CoA metabolic process"/>
    <property type="evidence" value="ECO:0007669"/>
    <property type="project" value="TreeGrafter"/>
</dbReference>
<evidence type="ECO:0000256" key="3">
    <source>
        <dbReference type="ARBA" id="ARBA00022598"/>
    </source>
</evidence>
<dbReference type="InterPro" id="IPR016102">
    <property type="entry name" value="Succinyl-CoA_synth-like"/>
</dbReference>
<organism evidence="10 11">
    <name type="scientific">Candidatus Electrothrix aarhusensis</name>
    <dbReference type="NCBI Taxonomy" id="1859131"/>
    <lineage>
        <taxon>Bacteria</taxon>
        <taxon>Pseudomonadati</taxon>
        <taxon>Thermodesulfobacteriota</taxon>
        <taxon>Desulfobulbia</taxon>
        <taxon>Desulfobulbales</taxon>
        <taxon>Desulfobulbaceae</taxon>
        <taxon>Candidatus Electrothrix</taxon>
    </lineage>
</organism>
<dbReference type="PROSITE" id="PS01217">
    <property type="entry name" value="SUCCINYL_COA_LIG_3"/>
    <property type="match status" value="1"/>
</dbReference>
<dbReference type="Gene3D" id="3.40.50.261">
    <property type="entry name" value="Succinyl-CoA synthetase domains"/>
    <property type="match status" value="1"/>
</dbReference>
<gene>
    <name evidence="7" type="primary">sucC</name>
    <name evidence="10" type="ORF">H206_00801</name>
</gene>
<proteinExistence type="inferred from homology"/>
<feature type="binding site" evidence="7">
    <location>
        <position position="107"/>
    </location>
    <ligand>
        <name>ATP</name>
        <dbReference type="ChEBI" id="CHEBI:30616"/>
    </ligand>
</feature>
<dbReference type="AlphaFoldDB" id="A0A3S3QZ99"/>
<evidence type="ECO:0000256" key="6">
    <source>
        <dbReference type="ARBA" id="ARBA00022842"/>
    </source>
</evidence>
<dbReference type="GO" id="GO:0005524">
    <property type="term" value="F:ATP binding"/>
    <property type="evidence" value="ECO:0007669"/>
    <property type="project" value="UniProtKB-UniRule"/>
</dbReference>
<dbReference type="FunFam" id="3.40.50.261:FF:000001">
    <property type="entry name" value="Succinate--CoA ligase [ADP-forming] subunit beta"/>
    <property type="match status" value="1"/>
</dbReference>
<feature type="binding site" evidence="7">
    <location>
        <position position="51"/>
    </location>
    <ligand>
        <name>ATP</name>
        <dbReference type="ChEBI" id="CHEBI:30616"/>
    </ligand>
</feature>
<feature type="binding site" evidence="7">
    <location>
        <position position="269"/>
    </location>
    <ligand>
        <name>substrate</name>
        <note>ligand shared with subunit alpha</note>
    </ligand>
</feature>
<dbReference type="InterPro" id="IPR013650">
    <property type="entry name" value="ATP-grasp_succ-CoA_synth-type"/>
</dbReference>